<name>A0A1M7ZAF9_9BACT</name>
<gene>
    <name evidence="1" type="ORF">SAMN04488108_1575</name>
</gene>
<proteinExistence type="predicted"/>
<dbReference type="OrthoDB" id="832467at2"/>
<dbReference type="PROSITE" id="PS51257">
    <property type="entry name" value="PROKAR_LIPOPROTEIN"/>
    <property type="match status" value="1"/>
</dbReference>
<dbReference type="STRING" id="1073327.SAMN04488108_1575"/>
<evidence type="ECO:0000313" key="2">
    <source>
        <dbReference type="Proteomes" id="UP000184609"/>
    </source>
</evidence>
<organism evidence="1 2">
    <name type="scientific">Algoriphagus zhangzhouensis</name>
    <dbReference type="NCBI Taxonomy" id="1073327"/>
    <lineage>
        <taxon>Bacteria</taxon>
        <taxon>Pseudomonadati</taxon>
        <taxon>Bacteroidota</taxon>
        <taxon>Cytophagia</taxon>
        <taxon>Cytophagales</taxon>
        <taxon>Cyclobacteriaceae</taxon>
        <taxon>Algoriphagus</taxon>
    </lineage>
</organism>
<dbReference type="AlphaFoldDB" id="A0A1M7ZAF9"/>
<dbReference type="Proteomes" id="UP000184609">
    <property type="component" value="Unassembled WGS sequence"/>
</dbReference>
<evidence type="ECO:0008006" key="3">
    <source>
        <dbReference type="Google" id="ProtNLM"/>
    </source>
</evidence>
<dbReference type="RefSeq" id="WP_073571233.1">
    <property type="nucleotide sequence ID" value="NZ_FRXN01000002.1"/>
</dbReference>
<dbReference type="EMBL" id="FRXN01000002">
    <property type="protein sequence ID" value="SHO61792.1"/>
    <property type="molecule type" value="Genomic_DNA"/>
</dbReference>
<protein>
    <recommendedName>
        <fullName evidence="3">TolB-like 6-blade propeller-like</fullName>
    </recommendedName>
</protein>
<evidence type="ECO:0000313" key="1">
    <source>
        <dbReference type="EMBL" id="SHO61792.1"/>
    </source>
</evidence>
<sequence>MKSRIFFLLSLLIAAACSSPETNEENVLPDLELDIQDSIQVDYIGLLNLMDVNPQRKSILLFDPQKMQFVISDFEGKIISEFKKERDAPDGFGFYPMAAGKFNDQGNIIIVSPQGIFEYDIEGNLQESKRVPRDEQLPFSGRFDALKEIQFVENKILLSGLIARGDFNKTKPEFYDNFLQLVWADPETGKFEQFLHLDSASIFQNNMSHEPGTLSANFAVNGNQLFVITGSDPFLNILNINPPYQKQTRIALDLPNYKLNKGEDPKKADPQAISFDPSFGIINKMAKLDNMLFISYENGYDDLDALAYQEIKSQEEWGEYNERIGKKYKTHYLVLDLEGNKLADFESPDQLNKVFVSREGSLWFISKPNPDVEEDFVKIYKVDVD</sequence>
<accession>A0A1M7ZAF9</accession>
<keyword evidence="2" id="KW-1185">Reference proteome</keyword>
<reference evidence="2" key="1">
    <citation type="submission" date="2016-12" db="EMBL/GenBank/DDBJ databases">
        <authorList>
            <person name="Varghese N."/>
            <person name="Submissions S."/>
        </authorList>
    </citation>
    <scope>NUCLEOTIDE SEQUENCE [LARGE SCALE GENOMIC DNA]</scope>
    <source>
        <strain evidence="2">DSM 25035</strain>
    </source>
</reference>